<evidence type="ECO:0000256" key="11">
    <source>
        <dbReference type="ARBA" id="ARBA00023125"/>
    </source>
</evidence>
<feature type="domain" description="Helicase C-terminal" evidence="19">
    <location>
        <begin position="232"/>
        <end position="383"/>
    </location>
</feature>
<comment type="catalytic activity">
    <reaction evidence="15">
        <text>Couples ATP hydrolysis with the unwinding of duplex DNA by translocating in the 3'-5' direction.</text>
        <dbReference type="EC" id="5.6.2.4"/>
    </reaction>
</comment>
<evidence type="ECO:0000256" key="13">
    <source>
        <dbReference type="ARBA" id="ARBA00023204"/>
    </source>
</evidence>
<dbReference type="FunFam" id="1.10.150.80:FF:000002">
    <property type="entry name" value="ATP-dependent DNA helicase RecQ"/>
    <property type="match status" value="1"/>
</dbReference>
<dbReference type="PANTHER" id="PTHR13710">
    <property type="entry name" value="DNA HELICASE RECQ FAMILY MEMBER"/>
    <property type="match status" value="1"/>
</dbReference>
<dbReference type="GO" id="GO:0009378">
    <property type="term" value="F:four-way junction helicase activity"/>
    <property type="evidence" value="ECO:0007669"/>
    <property type="project" value="TreeGrafter"/>
</dbReference>
<dbReference type="InterPro" id="IPR018982">
    <property type="entry name" value="RQC_domain"/>
</dbReference>
<evidence type="ECO:0000259" key="19">
    <source>
        <dbReference type="PROSITE" id="PS51194"/>
    </source>
</evidence>
<evidence type="ECO:0000256" key="1">
    <source>
        <dbReference type="ARBA" id="ARBA00001946"/>
    </source>
</evidence>
<dbReference type="GO" id="GO:0003677">
    <property type="term" value="F:DNA binding"/>
    <property type="evidence" value="ECO:0007669"/>
    <property type="project" value="UniProtKB-KW"/>
</dbReference>
<dbReference type="Gene3D" id="3.40.50.300">
    <property type="entry name" value="P-loop containing nucleotide triphosphate hydrolases"/>
    <property type="match status" value="2"/>
</dbReference>
<comment type="cofactor">
    <cofactor evidence="1">
        <name>Mg(2+)</name>
        <dbReference type="ChEBI" id="CHEBI:18420"/>
    </cofactor>
</comment>
<keyword evidence="4" id="KW-0479">Metal-binding</keyword>
<evidence type="ECO:0000313" key="20">
    <source>
        <dbReference type="EMBL" id="NEW35733.1"/>
    </source>
</evidence>
<dbReference type="GO" id="GO:0005737">
    <property type="term" value="C:cytoplasm"/>
    <property type="evidence" value="ECO:0007669"/>
    <property type="project" value="TreeGrafter"/>
</dbReference>
<comment type="similarity">
    <text evidence="3">Belongs to the helicase family. RecQ subfamily.</text>
</comment>
<dbReference type="NCBIfam" id="TIGR01389">
    <property type="entry name" value="recQ"/>
    <property type="match status" value="1"/>
</dbReference>
<evidence type="ECO:0000256" key="10">
    <source>
        <dbReference type="ARBA" id="ARBA00022840"/>
    </source>
</evidence>
<dbReference type="InterPro" id="IPR036388">
    <property type="entry name" value="WH-like_DNA-bd_sf"/>
</dbReference>
<evidence type="ECO:0000313" key="21">
    <source>
        <dbReference type="Proteomes" id="UP000471166"/>
    </source>
</evidence>
<evidence type="ECO:0000256" key="4">
    <source>
        <dbReference type="ARBA" id="ARBA00022723"/>
    </source>
</evidence>
<feature type="domain" description="HRDC" evidence="17">
    <location>
        <begin position="550"/>
        <end position="623"/>
    </location>
</feature>
<keyword evidence="8 20" id="KW-0347">Helicase</keyword>
<dbReference type="SUPFAM" id="SSF47819">
    <property type="entry name" value="HRDC-like"/>
    <property type="match status" value="1"/>
</dbReference>
<sequence>METPDAPAAAHRIVTGAEPDAAQQVLRRVFGYDSFRGNQAEIVDHVVAGGDALVLMPTGGGKSLCYQVPALVRPGVGVVVSPLIALMQDQVDALSALGVRAGFLNSTQNPDERRMVEAQYVAGELDLLYLAPERLHLESTARLLERGTIALFAIDEAHCVSQWGHDFRPHYLALSLLHERWPEVPRIALTATATEKTRDEIIERLDLGGARRFVASFDRPNIQYRIEPKNRPDRQLLDFIRAEHAGDAGIVYCLSRNSVEKTAAFLTENGIRAVPYHAGLDNRTRAENQARFLREDGLVVVATIAFGMGIDKPDVRFVAHLDLPKSVEGYYQETGRAGRDGLPSTAWMVYGLNDVVQQRKLIDASDGDAAHRRQLQLHLDAMLALCETVHCRRTQLLAYFGQRGEPCGNCDTCLNPPESWDGTVAAQKLLSAVLRLKRERGQSFGAGHLIDILLGKKNPKVLQHDHHELTVFGVGTDLRDVEWRGVVRQCLAQGLLAVHGEYGVLALTDAGNAVLFDGQKVMLRREPERPAPTRAARAAKSAKTAPVDLAPEDVALFEKLREWRAATAKEQGVPAYVVFHDATLRDIAARKPADLSGLGAVGGVGENKLAKYGEQVLEVVAAH</sequence>
<keyword evidence="7 20" id="KW-0378">Hydrolase</keyword>
<keyword evidence="13" id="KW-0234">DNA repair</keyword>
<dbReference type="NCBIfam" id="TIGR00614">
    <property type="entry name" value="recQ_fam"/>
    <property type="match status" value="1"/>
</dbReference>
<dbReference type="Pfam" id="PF00271">
    <property type="entry name" value="Helicase_C"/>
    <property type="match status" value="1"/>
</dbReference>
<dbReference type="Pfam" id="PF00570">
    <property type="entry name" value="HRDC"/>
    <property type="match status" value="1"/>
</dbReference>
<dbReference type="FunFam" id="3.40.50.300:FF:000156">
    <property type="entry name" value="ATP-dependent DNA helicase recQ"/>
    <property type="match status" value="1"/>
</dbReference>
<evidence type="ECO:0000256" key="16">
    <source>
        <dbReference type="NCBIfam" id="TIGR01389"/>
    </source>
</evidence>
<dbReference type="InterPro" id="IPR006293">
    <property type="entry name" value="DNA_helicase_ATP-dep_RecQ_bac"/>
</dbReference>
<keyword evidence="14" id="KW-0413">Isomerase</keyword>
<dbReference type="InterPro" id="IPR032284">
    <property type="entry name" value="RecQ_Zn-bd"/>
</dbReference>
<dbReference type="GO" id="GO:0006260">
    <property type="term" value="P:DNA replication"/>
    <property type="evidence" value="ECO:0007669"/>
    <property type="project" value="InterPro"/>
</dbReference>
<protein>
    <recommendedName>
        <fullName evidence="16">DNA helicase RecQ</fullName>
        <ecNumber evidence="16">5.6.2.4</ecNumber>
    </recommendedName>
</protein>
<dbReference type="InterPro" id="IPR014001">
    <property type="entry name" value="Helicase_ATP-bd"/>
</dbReference>
<keyword evidence="5" id="KW-0547">Nucleotide-binding</keyword>
<dbReference type="GO" id="GO:0006310">
    <property type="term" value="P:DNA recombination"/>
    <property type="evidence" value="ECO:0007669"/>
    <property type="project" value="UniProtKB-UniRule"/>
</dbReference>
<comment type="caution">
    <text evidence="20">The sequence shown here is derived from an EMBL/GenBank/DDBJ whole genome shotgun (WGS) entry which is preliminary data.</text>
</comment>
<dbReference type="InterPro" id="IPR004589">
    <property type="entry name" value="DNA_helicase_ATP-dep_RecQ"/>
</dbReference>
<dbReference type="GO" id="GO:0009432">
    <property type="term" value="P:SOS response"/>
    <property type="evidence" value="ECO:0007669"/>
    <property type="project" value="UniProtKB-UniRule"/>
</dbReference>
<reference evidence="20 21" key="1">
    <citation type="submission" date="2020-01" db="EMBL/GenBank/DDBJ databases">
        <title>Genetics and antimicrobial susceptibilities of Nocardia species isolated from the soil; a comparison with species isolated from humans.</title>
        <authorList>
            <person name="Carrasco G."/>
            <person name="Monzon S."/>
            <person name="Sansegundo M."/>
            <person name="Garcia E."/>
            <person name="Garrido N."/>
            <person name="Medina M.J."/>
            <person name="Villalon P."/>
            <person name="Ramirez-Arocha A.C."/>
            <person name="Jimenez P."/>
            <person name="Cuesta I."/>
            <person name="Valdezate S."/>
        </authorList>
    </citation>
    <scope>NUCLEOTIDE SEQUENCE [LARGE SCALE GENOMIC DNA]</scope>
    <source>
        <strain evidence="20 21">CNM20110626</strain>
    </source>
</reference>
<dbReference type="GO" id="GO:0006281">
    <property type="term" value="P:DNA repair"/>
    <property type="evidence" value="ECO:0007669"/>
    <property type="project" value="UniProtKB-KW"/>
</dbReference>
<evidence type="ECO:0000256" key="15">
    <source>
        <dbReference type="ARBA" id="ARBA00034617"/>
    </source>
</evidence>
<proteinExistence type="inferred from homology"/>
<dbReference type="SUPFAM" id="SSF52540">
    <property type="entry name" value="P-loop containing nucleoside triphosphate hydrolases"/>
    <property type="match status" value="2"/>
</dbReference>
<dbReference type="AlphaFoldDB" id="A0A6P1CVQ7"/>
<dbReference type="Pfam" id="PF09382">
    <property type="entry name" value="RQC"/>
    <property type="match status" value="1"/>
</dbReference>
<dbReference type="InterPro" id="IPR044876">
    <property type="entry name" value="HRDC_dom_sf"/>
</dbReference>
<dbReference type="GO" id="GO:0043590">
    <property type="term" value="C:bacterial nucleoid"/>
    <property type="evidence" value="ECO:0007669"/>
    <property type="project" value="TreeGrafter"/>
</dbReference>
<dbReference type="PROSITE" id="PS50967">
    <property type="entry name" value="HRDC"/>
    <property type="match status" value="1"/>
</dbReference>
<dbReference type="PROSITE" id="PS51194">
    <property type="entry name" value="HELICASE_CTER"/>
    <property type="match status" value="1"/>
</dbReference>
<comment type="cofactor">
    <cofactor evidence="2">
        <name>Zn(2+)</name>
        <dbReference type="ChEBI" id="CHEBI:29105"/>
    </cofactor>
</comment>
<dbReference type="PANTHER" id="PTHR13710:SF105">
    <property type="entry name" value="ATP-DEPENDENT DNA HELICASE Q1"/>
    <property type="match status" value="1"/>
</dbReference>
<dbReference type="EMBL" id="JAAGVB010000052">
    <property type="protein sequence ID" value="NEW35733.1"/>
    <property type="molecule type" value="Genomic_DNA"/>
</dbReference>
<dbReference type="InterPro" id="IPR011545">
    <property type="entry name" value="DEAD/DEAH_box_helicase_dom"/>
</dbReference>
<dbReference type="EC" id="5.6.2.4" evidence="16"/>
<accession>A0A6P1CVQ7</accession>
<keyword evidence="6" id="KW-0227">DNA damage</keyword>
<evidence type="ECO:0000256" key="3">
    <source>
        <dbReference type="ARBA" id="ARBA00005446"/>
    </source>
</evidence>
<evidence type="ECO:0000256" key="8">
    <source>
        <dbReference type="ARBA" id="ARBA00022806"/>
    </source>
</evidence>
<evidence type="ECO:0000256" key="14">
    <source>
        <dbReference type="ARBA" id="ARBA00023235"/>
    </source>
</evidence>
<dbReference type="GO" id="GO:0016787">
    <property type="term" value="F:hydrolase activity"/>
    <property type="evidence" value="ECO:0007669"/>
    <property type="project" value="UniProtKB-KW"/>
</dbReference>
<gene>
    <name evidence="20" type="primary">recQ</name>
    <name evidence="20" type="ORF">GV791_24660</name>
</gene>
<evidence type="ECO:0000256" key="6">
    <source>
        <dbReference type="ARBA" id="ARBA00022763"/>
    </source>
</evidence>
<evidence type="ECO:0000259" key="18">
    <source>
        <dbReference type="PROSITE" id="PS51192"/>
    </source>
</evidence>
<dbReference type="Gene3D" id="1.10.10.10">
    <property type="entry name" value="Winged helix-like DNA-binding domain superfamily/Winged helix DNA-binding domain"/>
    <property type="match status" value="1"/>
</dbReference>
<feature type="domain" description="Helicase ATP-binding" evidence="18">
    <location>
        <begin position="43"/>
        <end position="211"/>
    </location>
</feature>
<evidence type="ECO:0000256" key="7">
    <source>
        <dbReference type="ARBA" id="ARBA00022801"/>
    </source>
</evidence>
<dbReference type="Gene3D" id="1.10.150.80">
    <property type="entry name" value="HRDC domain"/>
    <property type="match status" value="1"/>
</dbReference>
<evidence type="ECO:0000256" key="2">
    <source>
        <dbReference type="ARBA" id="ARBA00001947"/>
    </source>
</evidence>
<dbReference type="GO" id="GO:0005524">
    <property type="term" value="F:ATP binding"/>
    <property type="evidence" value="ECO:0007669"/>
    <property type="project" value="UniProtKB-KW"/>
</dbReference>
<evidence type="ECO:0000256" key="9">
    <source>
        <dbReference type="ARBA" id="ARBA00022833"/>
    </source>
</evidence>
<name>A0A6P1CVQ7_9NOCA</name>
<dbReference type="Proteomes" id="UP000471166">
    <property type="component" value="Unassembled WGS sequence"/>
</dbReference>
<dbReference type="CDD" id="cd17920">
    <property type="entry name" value="DEXHc_RecQ"/>
    <property type="match status" value="1"/>
</dbReference>
<keyword evidence="9" id="KW-0862">Zinc</keyword>
<evidence type="ECO:0000259" key="17">
    <source>
        <dbReference type="PROSITE" id="PS50967"/>
    </source>
</evidence>
<dbReference type="Pfam" id="PF16124">
    <property type="entry name" value="RecQ_Zn_bind"/>
    <property type="match status" value="1"/>
</dbReference>
<dbReference type="RefSeq" id="WP_163847021.1">
    <property type="nucleotide sequence ID" value="NZ_AP026979.1"/>
</dbReference>
<dbReference type="InterPro" id="IPR002121">
    <property type="entry name" value="HRDC_dom"/>
</dbReference>
<evidence type="ECO:0000256" key="12">
    <source>
        <dbReference type="ARBA" id="ARBA00023172"/>
    </source>
</evidence>
<dbReference type="InterPro" id="IPR027417">
    <property type="entry name" value="P-loop_NTPase"/>
</dbReference>
<dbReference type="GO" id="GO:0030894">
    <property type="term" value="C:replisome"/>
    <property type="evidence" value="ECO:0007669"/>
    <property type="project" value="TreeGrafter"/>
</dbReference>
<dbReference type="GO" id="GO:0043138">
    <property type="term" value="F:3'-5' DNA helicase activity"/>
    <property type="evidence" value="ECO:0007669"/>
    <property type="project" value="UniProtKB-EC"/>
</dbReference>
<organism evidence="20 21">
    <name type="scientific">Nocardia cyriacigeorgica</name>
    <dbReference type="NCBI Taxonomy" id="135487"/>
    <lineage>
        <taxon>Bacteria</taxon>
        <taxon>Bacillati</taxon>
        <taxon>Actinomycetota</taxon>
        <taxon>Actinomycetes</taxon>
        <taxon>Mycobacteriales</taxon>
        <taxon>Nocardiaceae</taxon>
        <taxon>Nocardia</taxon>
    </lineage>
</organism>
<dbReference type="InterPro" id="IPR010997">
    <property type="entry name" value="HRDC-like_sf"/>
</dbReference>
<dbReference type="SMART" id="SM00487">
    <property type="entry name" value="DEXDc"/>
    <property type="match status" value="1"/>
</dbReference>
<keyword evidence="11" id="KW-0238">DNA-binding</keyword>
<keyword evidence="10" id="KW-0067">ATP-binding</keyword>
<dbReference type="FunFam" id="3.40.50.300:FF:000296">
    <property type="entry name" value="ATP-dependent DNA helicase RecQ"/>
    <property type="match status" value="1"/>
</dbReference>
<dbReference type="Pfam" id="PF00270">
    <property type="entry name" value="DEAD"/>
    <property type="match status" value="1"/>
</dbReference>
<dbReference type="SMART" id="SM00956">
    <property type="entry name" value="RQC"/>
    <property type="match status" value="1"/>
</dbReference>
<evidence type="ECO:0000256" key="5">
    <source>
        <dbReference type="ARBA" id="ARBA00022741"/>
    </source>
</evidence>
<dbReference type="SMART" id="SM00490">
    <property type="entry name" value="HELICc"/>
    <property type="match status" value="1"/>
</dbReference>
<dbReference type="CDD" id="cd18794">
    <property type="entry name" value="SF2_C_RecQ"/>
    <property type="match status" value="1"/>
</dbReference>
<dbReference type="GO" id="GO:0046872">
    <property type="term" value="F:metal ion binding"/>
    <property type="evidence" value="ECO:0007669"/>
    <property type="project" value="UniProtKB-KW"/>
</dbReference>
<keyword evidence="12" id="KW-0233">DNA recombination</keyword>
<dbReference type="SMART" id="SM00341">
    <property type="entry name" value="HRDC"/>
    <property type="match status" value="1"/>
</dbReference>
<dbReference type="PROSITE" id="PS51192">
    <property type="entry name" value="HELICASE_ATP_BIND_1"/>
    <property type="match status" value="1"/>
</dbReference>
<dbReference type="InterPro" id="IPR001650">
    <property type="entry name" value="Helicase_C-like"/>
</dbReference>